<sequence precursor="true">MKKITFLMLAMVFVNLIHAQLFTIGNQEIGFVYIGPKIGMGGAWVSNLKIDNEETGTLFTYQFGVVGKFGVTNRLSIQPELIFSRKGSKVKSDEFDYEGKRFADYIGIPILAKLSFIKIGDFRLHGSGGIYSNVTLDQKSVYEYSFETFEHSIEKEFYKKVDFGFSFGGGAEYELDYGLIVGEILIEHGAVDIYTNDISTESNRNTTVSFAATYLFDIIDLTSKSLKDKEAPPTEDIE</sequence>
<dbReference type="Proteomes" id="UP000064893">
    <property type="component" value="Chromosome"/>
</dbReference>
<organism evidence="3 4">
    <name type="scientific">Salinivirga cyanobacteriivorans</name>
    <dbReference type="NCBI Taxonomy" id="1307839"/>
    <lineage>
        <taxon>Bacteria</taxon>
        <taxon>Pseudomonadati</taxon>
        <taxon>Bacteroidota</taxon>
        <taxon>Bacteroidia</taxon>
        <taxon>Bacteroidales</taxon>
        <taxon>Salinivirgaceae</taxon>
        <taxon>Salinivirga</taxon>
    </lineage>
</organism>
<dbReference type="AlphaFoldDB" id="A0A0S2I3D1"/>
<evidence type="ECO:0000259" key="2">
    <source>
        <dbReference type="Pfam" id="PF13568"/>
    </source>
</evidence>
<feature type="signal peptide" evidence="1">
    <location>
        <begin position="1"/>
        <end position="19"/>
    </location>
</feature>
<feature type="domain" description="Outer membrane protein beta-barrel" evidence="2">
    <location>
        <begin position="32"/>
        <end position="174"/>
    </location>
</feature>
<name>A0A0S2I3D1_9BACT</name>
<dbReference type="OrthoDB" id="1429208at2"/>
<feature type="chain" id="PRO_5006599461" description="Outer membrane protein beta-barrel domain-containing protein" evidence="1">
    <location>
        <begin position="20"/>
        <end position="238"/>
    </location>
</feature>
<reference evidence="3 4" key="1">
    <citation type="submission" date="2015-11" db="EMBL/GenBank/DDBJ databases">
        <title>Description and complete genome sequence of a novel strain predominating in hypersaline microbial mats and representing a new family of the Bacteriodetes phylum.</title>
        <authorList>
            <person name="Spring S."/>
            <person name="Bunk B."/>
            <person name="Sproer C."/>
            <person name="Klenk H.-P."/>
        </authorList>
    </citation>
    <scope>NUCLEOTIDE SEQUENCE [LARGE SCALE GENOMIC DNA]</scope>
    <source>
        <strain evidence="3 4">L21-Spi-D4</strain>
    </source>
</reference>
<keyword evidence="4" id="KW-1185">Reference proteome</keyword>
<dbReference type="RefSeq" id="WP_057954095.1">
    <property type="nucleotide sequence ID" value="NZ_CP013118.1"/>
</dbReference>
<dbReference type="EMBL" id="CP013118">
    <property type="protein sequence ID" value="ALO16746.1"/>
    <property type="molecule type" value="Genomic_DNA"/>
</dbReference>
<keyword evidence="1" id="KW-0732">Signal</keyword>
<proteinExistence type="predicted"/>
<evidence type="ECO:0000313" key="4">
    <source>
        <dbReference type="Proteomes" id="UP000064893"/>
    </source>
</evidence>
<dbReference type="KEGG" id="blq:L21SP5_03131"/>
<evidence type="ECO:0000313" key="3">
    <source>
        <dbReference type="EMBL" id="ALO16746.1"/>
    </source>
</evidence>
<dbReference type="Pfam" id="PF13568">
    <property type="entry name" value="OMP_b-brl_2"/>
    <property type="match status" value="1"/>
</dbReference>
<gene>
    <name evidence="3" type="ORF">L21SP5_03131</name>
</gene>
<accession>A0A0S2I3D1</accession>
<evidence type="ECO:0000256" key="1">
    <source>
        <dbReference type="SAM" id="SignalP"/>
    </source>
</evidence>
<dbReference type="InterPro" id="IPR025665">
    <property type="entry name" value="Beta-barrel_OMP_2"/>
</dbReference>
<protein>
    <recommendedName>
        <fullName evidence="2">Outer membrane protein beta-barrel domain-containing protein</fullName>
    </recommendedName>
</protein>